<dbReference type="AlphaFoldDB" id="A0A1Y3P9Q1"/>
<dbReference type="Proteomes" id="UP000196475">
    <property type="component" value="Unassembled WGS sequence"/>
</dbReference>
<reference evidence="2" key="1">
    <citation type="submission" date="2016-06" db="EMBL/GenBank/DDBJ databases">
        <authorList>
            <person name="Nascimento L."/>
            <person name="Pereira R.V."/>
            <person name="Martins L.F."/>
            <person name="Quaggio R.B."/>
            <person name="Silva A.M."/>
            <person name="Setubal J.C."/>
        </authorList>
    </citation>
    <scope>NUCLEOTIDE SEQUENCE [LARGE SCALE GENOMIC DNA]</scope>
</reference>
<name>A0A1Y3P9Q1_9BACI</name>
<gene>
    <name evidence="1" type="ORF">BAA01_12220</name>
</gene>
<evidence type="ECO:0000313" key="1">
    <source>
        <dbReference type="EMBL" id="OUM84091.1"/>
    </source>
</evidence>
<comment type="caution">
    <text evidence="1">The sequence shown here is derived from an EMBL/GenBank/DDBJ whole genome shotgun (WGS) entry which is preliminary data.</text>
</comment>
<proteinExistence type="predicted"/>
<evidence type="ECO:0000313" key="2">
    <source>
        <dbReference type="Proteomes" id="UP000196475"/>
    </source>
</evidence>
<accession>A0A1Y3P9Q1</accession>
<sequence>MNAVRINEETGTEEYVYCPVCFGELLLGAMTKEGEVLEPEEGKVAVHPLPDGSVPVVMCRDCDWKQVMRPEDVFVFEGPHAADPYKD</sequence>
<protein>
    <submittedName>
        <fullName evidence="1">Uncharacterized protein</fullName>
    </submittedName>
</protein>
<dbReference type="EMBL" id="LZRT01000143">
    <property type="protein sequence ID" value="OUM84091.1"/>
    <property type="molecule type" value="Genomic_DNA"/>
</dbReference>
<organism evidence="1 2">
    <name type="scientific">Bacillus thermozeamaize</name>
    <dbReference type="NCBI Taxonomy" id="230954"/>
    <lineage>
        <taxon>Bacteria</taxon>
        <taxon>Bacillati</taxon>
        <taxon>Bacillota</taxon>
        <taxon>Bacilli</taxon>
        <taxon>Bacillales</taxon>
        <taxon>Bacillaceae</taxon>
        <taxon>Bacillus</taxon>
    </lineage>
</organism>